<dbReference type="AlphaFoldDB" id="A0A845SXJ3"/>
<dbReference type="RefSeq" id="WP_162220971.1">
    <property type="nucleotide sequence ID" value="NZ_JANJZM010000012.1"/>
</dbReference>
<evidence type="ECO:0000313" key="3">
    <source>
        <dbReference type="EMBL" id="NDO38992.1"/>
    </source>
</evidence>
<evidence type="ECO:0000256" key="1">
    <source>
        <dbReference type="SAM" id="MobiDB-lite"/>
    </source>
</evidence>
<dbReference type="EMBL" id="VIQT01000009">
    <property type="protein sequence ID" value="NDO38992.1"/>
    <property type="molecule type" value="Genomic_DNA"/>
</dbReference>
<reference evidence="3 4" key="1">
    <citation type="submission" date="2019-06" db="EMBL/GenBank/DDBJ databases">
        <title>Draft genome sequences of 15 bacterial species constituting the stable defined intestinal microbiota of the GM15 gnotobiotic mouse model.</title>
        <authorList>
            <person name="Elie C."/>
            <person name="Mathieu A."/>
            <person name="Saliou A."/>
            <person name="Darnaud M."/>
            <person name="Leulier F."/>
            <person name="Tamellini A."/>
        </authorList>
    </citation>
    <scope>NUCLEOTIDE SEQUENCE [LARGE SCALE GENOMIC DNA]</scope>
    <source>
        <strain evidence="3 4">JM4-15</strain>
    </source>
</reference>
<evidence type="ECO:0000259" key="2">
    <source>
        <dbReference type="Pfam" id="PF18406"/>
    </source>
</evidence>
<dbReference type="InterPro" id="IPR041329">
    <property type="entry name" value="YubB_C"/>
</dbReference>
<dbReference type="Pfam" id="PF18406">
    <property type="entry name" value="DUF1281_C"/>
    <property type="match status" value="1"/>
</dbReference>
<proteinExistence type="predicted"/>
<dbReference type="Proteomes" id="UP000462501">
    <property type="component" value="Unassembled WGS sequence"/>
</dbReference>
<sequence>MPNNITNQITFGSDSTALAAFQRMLHDMRMDGQPLGSIDFNKLLPMPKELDMEAGTRTDRGLKLVREYHHTLADLERQKPGLTPAEYALALHKCEELYQKQRLADPVTWALGEQAYSNVQRFGSPTWYEWCNLNWGTKWNAYQPRPLREDDHTMVFFTAWDSVPKIVTLLSRKYPEQTITYRWADENIGYNVGEMTMKGGEVIDINVPEGGSREAYEMAAEIMDTDLSDYDLCLTADGNSYEYRDPDELPAVDKDSQKPLPAHIEQEKSPKKKRGTKGRDR</sequence>
<organism evidence="3 4">
    <name type="scientific">Anaerotruncus colihominis</name>
    <dbReference type="NCBI Taxonomy" id="169435"/>
    <lineage>
        <taxon>Bacteria</taxon>
        <taxon>Bacillati</taxon>
        <taxon>Bacillota</taxon>
        <taxon>Clostridia</taxon>
        <taxon>Eubacteriales</taxon>
        <taxon>Oscillospiraceae</taxon>
        <taxon>Anaerotruncus</taxon>
    </lineage>
</organism>
<evidence type="ECO:0000313" key="4">
    <source>
        <dbReference type="Proteomes" id="UP000462501"/>
    </source>
</evidence>
<feature type="compositionally biased region" description="Basic and acidic residues" evidence="1">
    <location>
        <begin position="242"/>
        <end position="257"/>
    </location>
</feature>
<accession>A0A845SXJ3</accession>
<feature type="compositionally biased region" description="Basic residues" evidence="1">
    <location>
        <begin position="270"/>
        <end position="281"/>
    </location>
</feature>
<feature type="domain" description="YubB ferredoxin-like" evidence="2">
    <location>
        <begin position="139"/>
        <end position="226"/>
    </location>
</feature>
<name>A0A845SXJ3_9FIRM</name>
<protein>
    <recommendedName>
        <fullName evidence="2">YubB ferredoxin-like domain-containing protein</fullName>
    </recommendedName>
</protein>
<gene>
    <name evidence="3" type="ORF">FMM72_06935</name>
</gene>
<feature type="region of interest" description="Disordered" evidence="1">
    <location>
        <begin position="241"/>
        <end position="281"/>
    </location>
</feature>
<comment type="caution">
    <text evidence="3">The sequence shown here is derived from an EMBL/GenBank/DDBJ whole genome shotgun (WGS) entry which is preliminary data.</text>
</comment>